<sequence length="176" mass="19733">MHPSPEPYVNEQYSDAQPVPYGNQPIATGAQYAASEALVPWSTGLFDCCSDCNNCCLTWCFPCVTFGQIAEIIDEGTMPRIASVAIYAVIVASTGFACIYAGLYRKKMRKQYRLEKSPCNDYCVHCCCESCALSQEYRELQNRGFDMIMGWQGNLQRNHRVAITLTPPTIELAMER</sequence>
<comment type="caution">
    <text evidence="1">The sequence shown here is derived from an EMBL/GenBank/DDBJ whole genome shotgun (WGS) entry which is preliminary data.</text>
</comment>
<dbReference type="EMBL" id="WOCE01000013">
    <property type="protein sequence ID" value="KAE9600892.1"/>
    <property type="molecule type" value="Genomic_DNA"/>
</dbReference>
<accession>A0A6A5NQC9</accession>
<organism evidence="1 2">
    <name type="scientific">Lupinus albus</name>
    <name type="common">White lupine</name>
    <name type="synonym">Lupinus termis</name>
    <dbReference type="NCBI Taxonomy" id="3870"/>
    <lineage>
        <taxon>Eukaryota</taxon>
        <taxon>Viridiplantae</taxon>
        <taxon>Streptophyta</taxon>
        <taxon>Embryophyta</taxon>
        <taxon>Tracheophyta</taxon>
        <taxon>Spermatophyta</taxon>
        <taxon>Magnoliopsida</taxon>
        <taxon>eudicotyledons</taxon>
        <taxon>Gunneridae</taxon>
        <taxon>Pentapetalae</taxon>
        <taxon>rosids</taxon>
        <taxon>fabids</taxon>
        <taxon>Fabales</taxon>
        <taxon>Fabaceae</taxon>
        <taxon>Papilionoideae</taxon>
        <taxon>50 kb inversion clade</taxon>
        <taxon>genistoids sensu lato</taxon>
        <taxon>core genistoids</taxon>
        <taxon>Genisteae</taxon>
        <taxon>Lupinus</taxon>
    </lineage>
</organism>
<reference evidence="2" key="1">
    <citation type="journal article" date="2020" name="Nat. Commun.">
        <title>Genome sequence of the cluster root forming white lupin.</title>
        <authorList>
            <person name="Hufnagel B."/>
            <person name="Marques A."/>
            <person name="Soriano A."/>
            <person name="Marques L."/>
            <person name="Divol F."/>
            <person name="Doumas P."/>
            <person name="Sallet E."/>
            <person name="Mancinotti D."/>
            <person name="Carrere S."/>
            <person name="Marande W."/>
            <person name="Arribat S."/>
            <person name="Keller J."/>
            <person name="Huneau C."/>
            <person name="Blein T."/>
            <person name="Aime D."/>
            <person name="Laguerre M."/>
            <person name="Taylor J."/>
            <person name="Schubert V."/>
            <person name="Nelson M."/>
            <person name="Geu-Flores F."/>
            <person name="Crespi M."/>
            <person name="Gallardo-Guerrero K."/>
            <person name="Delaux P.-M."/>
            <person name="Salse J."/>
            <person name="Berges H."/>
            <person name="Guyot R."/>
            <person name="Gouzy J."/>
            <person name="Peret B."/>
        </authorList>
    </citation>
    <scope>NUCLEOTIDE SEQUENCE [LARGE SCALE GENOMIC DNA]</scope>
    <source>
        <strain evidence="2">cv. Amiga</strain>
    </source>
</reference>
<dbReference type="Proteomes" id="UP000447434">
    <property type="component" value="Chromosome 13"/>
</dbReference>
<proteinExistence type="predicted"/>
<name>A0A6A5NQC9_LUPAL</name>
<keyword evidence="2" id="KW-1185">Reference proteome</keyword>
<gene>
    <name evidence="1" type="ORF">Lalb_Chr13g0291751</name>
</gene>
<dbReference type="OrthoDB" id="1045822at2759"/>
<dbReference type="NCBIfam" id="TIGR01571">
    <property type="entry name" value="A_thal_Cys_rich"/>
    <property type="match status" value="1"/>
</dbReference>
<evidence type="ECO:0000313" key="1">
    <source>
        <dbReference type="EMBL" id="KAE9600892.1"/>
    </source>
</evidence>
<evidence type="ECO:0000313" key="2">
    <source>
        <dbReference type="Proteomes" id="UP000447434"/>
    </source>
</evidence>
<dbReference type="AlphaFoldDB" id="A0A6A5NQC9"/>
<dbReference type="PANTHER" id="PTHR15907">
    <property type="entry name" value="DUF614 FAMILY PROTEIN-RELATED"/>
    <property type="match status" value="1"/>
</dbReference>
<protein>
    <submittedName>
        <fullName evidence="1">Putative PLAC8 motif-containing protein</fullName>
    </submittedName>
</protein>
<dbReference type="Pfam" id="PF04749">
    <property type="entry name" value="PLAC8"/>
    <property type="match status" value="1"/>
</dbReference>
<dbReference type="InterPro" id="IPR006461">
    <property type="entry name" value="PLAC_motif_containing"/>
</dbReference>